<reference evidence="1" key="1">
    <citation type="submission" date="2017-10" db="EMBL/GenBank/DDBJ databases">
        <title>Genome sequence of cellulolytic Lachnospiraceae bacterium XHS1971 isolated from hotspring sediment.</title>
        <authorList>
            <person name="Vasudevan G."/>
            <person name="Joshi A.J."/>
            <person name="Hivarkar S."/>
            <person name="Lanjekar V.B."/>
            <person name="Dhakephalkar P.K."/>
            <person name="Dagar S."/>
        </authorList>
    </citation>
    <scope>NUCLEOTIDE SEQUENCE</scope>
    <source>
        <strain evidence="1">XHS1971</strain>
    </source>
</reference>
<proteinExistence type="predicted"/>
<gene>
    <name evidence="1" type="primary">smc</name>
    <name evidence="1" type="ORF">CS063_07215</name>
</gene>
<keyword evidence="2" id="KW-1185">Reference proteome</keyword>
<evidence type="ECO:0000313" key="2">
    <source>
        <dbReference type="Proteomes" id="UP000224460"/>
    </source>
</evidence>
<evidence type="ECO:0000313" key="1">
    <source>
        <dbReference type="EMBL" id="PHV71113.1"/>
    </source>
</evidence>
<organism evidence="1 2">
    <name type="scientific">Sporanaerobium hydrogeniformans</name>
    <dbReference type="NCBI Taxonomy" id="3072179"/>
    <lineage>
        <taxon>Bacteria</taxon>
        <taxon>Bacillati</taxon>
        <taxon>Bacillota</taxon>
        <taxon>Clostridia</taxon>
        <taxon>Lachnospirales</taxon>
        <taxon>Lachnospiraceae</taxon>
        <taxon>Sporanaerobium</taxon>
    </lineage>
</organism>
<sequence length="1196" mass="138475">MYLDNIEIHGFKSFGDAVKLNIPHGITGVIGPNGSGKSNVADAIRWVLGEQSAKSLRGSKMEDIIFAGTSKRKSLGYAEVAMVIKNPNKIMSIDYSDVVIKRRIYRSGESEYFINGSQCRLKDIQELFMDTGVGKEGYSIIGQGQIDRVLSSKPEERRTLFEEAAGIYKYKVRRLEAEKKLDKERENLTRVKDILSEIEGRLEPLEKEAEKTKQFLRLKEELKTLELTIFLHEVDRLEQELTTLKLNSKNLQEENQQVTLEKENLNIKNVAYKRQKSELYENIEKLIEQIALIEKEEEKKNSQIELNKERMLHTEKLLTQLKEDQEKQEATHKNQQEKIALFETKSTALEMEKASKEAVLKEAEEAFMILNKELENMEGTIDISKAEFYKKLREMDAFKAEIQKNSSVESQLDYRIAQITENIAIMNSEIQHEEVHISVLEQKVQQVDGQIRLSKERLVEEESTKKDLEIQYETQNQKTIVNEQNLMQATRQLKWLQTIKAEHEGYFASVKQVLKQVAEEPKKWSGIIGVVGEIIEVPQKYETAIVTALGGAIQYIVTETEQTAKNMIRFMKQKNISRVTFLPKDTMASGNDINEPSMLQEEGFLGVASHLVTYEKSYDAIIQSLLGRILIVDNMDNASRIAKKYHYRYKLVTLEGEIFNAGGALSGGSTKNQSNNIFSRNREIKGLEEKVKDCTKEAKLYKESLEQLKEQLLNVQMNWENCRQHVQVLQEEANNINLELEKKRHALRLIKGNQIQLITERNNLEEQLEKLKQINGTIEEKLEFLQETIGQEERSITTLEGRLTQLKEQKEKALQEVTEKKISLSVTEQNRIYLKQQLLDLQEQLVQHSAKEVEVEELLRSYEEEKEKLLKANEMIRIQITTLEEQKEICHFKRQEYNVLKIELENQELEMEKQMEINNERLEKLREERFRLDNKKENLELQKQTWGNTIWEQYELTYNHAQAYRQPYTHIGELKKTSADIKFKIKQMGSVNTNAIEEFSEISQRFHFLNNQRLDIEKAEMTLLEMIQNLTEQMQAIFKVQFESIAKNFSVVFKELFGGGEAYLELTNPENILESGIEIIAMPPGKKLQNMTLLSGGERTLTAISLIFGILTLKPSPFCVLDEIEAALDDANVIRFADYLSRLSHETQFIVITHRKGTMERANTLYGVTMQERGVSTVLSIQLEEAKDYLENKKTS</sequence>
<protein>
    <submittedName>
        <fullName evidence="1">Chromosome segregation protein SMC</fullName>
    </submittedName>
</protein>
<comment type="caution">
    <text evidence="1">The sequence shown here is derived from an EMBL/GenBank/DDBJ whole genome shotgun (WGS) entry which is preliminary data.</text>
</comment>
<accession>A0AC61DE64</accession>
<name>A0AC61DE64_9FIRM</name>
<dbReference type="EMBL" id="PEDL01000005">
    <property type="protein sequence ID" value="PHV71113.1"/>
    <property type="molecule type" value="Genomic_DNA"/>
</dbReference>
<dbReference type="Proteomes" id="UP000224460">
    <property type="component" value="Unassembled WGS sequence"/>
</dbReference>